<name>U9UX53_RHIID</name>
<dbReference type="AlphaFoldDB" id="U9UX53"/>
<organism evidence="1">
    <name type="scientific">Rhizophagus irregularis (strain DAOM 181602 / DAOM 197198 / MUCL 43194)</name>
    <name type="common">Arbuscular mycorrhizal fungus</name>
    <name type="synonym">Glomus intraradices</name>
    <dbReference type="NCBI Taxonomy" id="747089"/>
    <lineage>
        <taxon>Eukaryota</taxon>
        <taxon>Fungi</taxon>
        <taxon>Fungi incertae sedis</taxon>
        <taxon>Mucoromycota</taxon>
        <taxon>Glomeromycotina</taxon>
        <taxon>Glomeromycetes</taxon>
        <taxon>Glomerales</taxon>
        <taxon>Glomeraceae</taxon>
        <taxon>Rhizophagus</taxon>
    </lineage>
</organism>
<dbReference type="EMBL" id="KI274028">
    <property type="protein sequence ID" value="ESA24317.1"/>
    <property type="molecule type" value="Genomic_DNA"/>
</dbReference>
<dbReference type="VEuPathDB" id="FungiDB:RhiirFUN_020888"/>
<reference evidence="1" key="1">
    <citation type="submission" date="2013-07" db="EMBL/GenBank/DDBJ databases">
        <title>The genome of an arbuscular mycorrhizal fungus provides insights into the evolution of the oldest plant symbiosis.</title>
        <authorList>
            <consortium name="DOE Joint Genome Institute"/>
            <person name="Tisserant E."/>
            <person name="Malbreil M."/>
            <person name="Kuo A."/>
            <person name="Kohler A."/>
            <person name="Symeonidi A."/>
            <person name="Balestrini R."/>
            <person name="Charron P."/>
            <person name="Duensing N."/>
            <person name="Frei-dit-Frey N."/>
            <person name="Gianinazzi-Pearson V."/>
            <person name="Gilbert B."/>
            <person name="Handa Y."/>
            <person name="Hijri M."/>
            <person name="Kaul R."/>
            <person name="Kawaguchi M."/>
            <person name="Krajinski F."/>
            <person name="Lammers P."/>
            <person name="Lapierre D."/>
            <person name="Masclaux F.G."/>
            <person name="Murat C."/>
            <person name="Morin E."/>
            <person name="Ndikumana S."/>
            <person name="Pagni M."/>
            <person name="Petitpierre D."/>
            <person name="Requena N."/>
            <person name="Rosikiewicz P."/>
            <person name="Riley R."/>
            <person name="Saito K."/>
            <person name="San Clemente H."/>
            <person name="Shapiro H."/>
            <person name="van Tuinen D."/>
            <person name="Becard G."/>
            <person name="Bonfante P."/>
            <person name="Paszkowski U."/>
            <person name="Shachar-Hill Y."/>
            <person name="Young J.P."/>
            <person name="Sanders I.R."/>
            <person name="Henrissat B."/>
            <person name="Rensing S.A."/>
            <person name="Grigoriev I.V."/>
            <person name="Corradi N."/>
            <person name="Roux C."/>
            <person name="Martin F."/>
        </authorList>
    </citation>
    <scope>NUCLEOTIDE SEQUENCE</scope>
    <source>
        <strain evidence="1">DAOM 197198</strain>
    </source>
</reference>
<evidence type="ECO:0000313" key="1">
    <source>
        <dbReference type="EMBL" id="ESA24317.1"/>
    </source>
</evidence>
<sequence length="171" mass="20521">MCESVLYKCEQLPLNEAFEFIDDQLDQDEFNKYNANSNDNQIDMSNQNKEKIENIEDYYDFRQIYLKALISSVLRKSIKELMPIRWLHDSVWNCIDSIFDEPLFIDLATYTKKIEYSRLIGHFKRALDYSLKDNDQKNLDDILLAYTIHEKEQKQMTGYNQKEEMSFLMII</sequence>
<dbReference type="HOGENOM" id="CLU_1415861_0_0_1"/>
<protein>
    <submittedName>
        <fullName evidence="1">Uncharacterized protein</fullName>
    </submittedName>
</protein>
<gene>
    <name evidence="1" type="ORF">GLOINDRAFT_14521</name>
</gene>
<proteinExistence type="predicted"/>
<accession>U9UX53</accession>